<dbReference type="GO" id="GO:0016020">
    <property type="term" value="C:membrane"/>
    <property type="evidence" value="ECO:0007669"/>
    <property type="project" value="UniProtKB-SubCell"/>
</dbReference>
<feature type="transmembrane region" description="Helical" evidence="5">
    <location>
        <begin position="170"/>
        <end position="188"/>
    </location>
</feature>
<comment type="subcellular location">
    <subcellularLocation>
        <location evidence="1">Membrane</location>
    </subcellularLocation>
</comment>
<dbReference type="Proteomes" id="UP000244450">
    <property type="component" value="Unassembled WGS sequence"/>
</dbReference>
<feature type="transmembrane region" description="Helical" evidence="5">
    <location>
        <begin position="17"/>
        <end position="36"/>
    </location>
</feature>
<dbReference type="PANTHER" id="PTHR11863">
    <property type="entry name" value="STEROL DESATURASE"/>
    <property type="match status" value="1"/>
</dbReference>
<sequence>MKQFTATLAYLFSITTLRYLVLAGIPFLAFYIFFPGKLAHLKIQERAAAKKDFLREIWHSVQTTLVFAIIASLILYTPFRQYTQVYTNVNDYPVWYLFVSFGLSMVIHDTYFYWMHRGLHHPKLFKLTHLVHHQSVNPSPWASYSFHILEAIAEAGVLLVIVMIMPMHAISIAMFTVGGFIINVYGHLGYEIAPRWLRNTWIFEITNTSVHHNLHHRKFRGNYGLYFRVWDRVCGTEHPDYVKEYDRVMAQRDAANAFPARPARRAARQPVNSIE</sequence>
<dbReference type="GO" id="GO:0016491">
    <property type="term" value="F:oxidoreductase activity"/>
    <property type="evidence" value="ECO:0007669"/>
    <property type="project" value="InterPro"/>
</dbReference>
<evidence type="ECO:0000259" key="6">
    <source>
        <dbReference type="Pfam" id="PF04116"/>
    </source>
</evidence>
<keyword evidence="2 5" id="KW-0812">Transmembrane</keyword>
<evidence type="ECO:0000256" key="2">
    <source>
        <dbReference type="ARBA" id="ARBA00022692"/>
    </source>
</evidence>
<protein>
    <submittedName>
        <fullName evidence="7">Sterol desaturase family protein</fullName>
    </submittedName>
</protein>
<evidence type="ECO:0000313" key="8">
    <source>
        <dbReference type="Proteomes" id="UP000244450"/>
    </source>
</evidence>
<dbReference type="AlphaFoldDB" id="A0A2T7BNW7"/>
<dbReference type="EMBL" id="QCYK01000001">
    <property type="protein sequence ID" value="PUZ29373.1"/>
    <property type="molecule type" value="Genomic_DNA"/>
</dbReference>
<feature type="transmembrane region" description="Helical" evidence="5">
    <location>
        <begin position="94"/>
        <end position="114"/>
    </location>
</feature>
<reference evidence="7 8" key="1">
    <citation type="submission" date="2018-04" db="EMBL/GenBank/DDBJ databases">
        <title>Chitinophaga fuyangensis sp. nov., isolated from soil in a chemical factory.</title>
        <authorList>
            <person name="Chen K."/>
        </authorList>
    </citation>
    <scope>NUCLEOTIDE SEQUENCE [LARGE SCALE GENOMIC DNA]</scope>
    <source>
        <strain evidence="7 8">LY-1</strain>
    </source>
</reference>
<evidence type="ECO:0000256" key="3">
    <source>
        <dbReference type="ARBA" id="ARBA00022989"/>
    </source>
</evidence>
<feature type="transmembrane region" description="Helical" evidence="5">
    <location>
        <begin position="57"/>
        <end position="79"/>
    </location>
</feature>
<name>A0A2T7BNW7_9BACT</name>
<dbReference type="Pfam" id="PF04116">
    <property type="entry name" value="FA_hydroxylase"/>
    <property type="match status" value="1"/>
</dbReference>
<dbReference type="GO" id="GO:0005506">
    <property type="term" value="F:iron ion binding"/>
    <property type="evidence" value="ECO:0007669"/>
    <property type="project" value="InterPro"/>
</dbReference>
<dbReference type="InterPro" id="IPR006694">
    <property type="entry name" value="Fatty_acid_hydroxylase"/>
</dbReference>
<keyword evidence="4 5" id="KW-0472">Membrane</keyword>
<dbReference type="RefSeq" id="WP_108686011.1">
    <property type="nucleotide sequence ID" value="NZ_QCYK01000001.1"/>
</dbReference>
<evidence type="ECO:0000256" key="5">
    <source>
        <dbReference type="SAM" id="Phobius"/>
    </source>
</evidence>
<evidence type="ECO:0000313" key="7">
    <source>
        <dbReference type="EMBL" id="PUZ29373.1"/>
    </source>
</evidence>
<feature type="domain" description="Fatty acid hydroxylase" evidence="6">
    <location>
        <begin position="103"/>
        <end position="236"/>
    </location>
</feature>
<keyword evidence="3 5" id="KW-1133">Transmembrane helix</keyword>
<dbReference type="InterPro" id="IPR050307">
    <property type="entry name" value="Sterol_Desaturase_Related"/>
</dbReference>
<organism evidence="7 8">
    <name type="scientific">Chitinophaga parva</name>
    <dbReference type="NCBI Taxonomy" id="2169414"/>
    <lineage>
        <taxon>Bacteria</taxon>
        <taxon>Pseudomonadati</taxon>
        <taxon>Bacteroidota</taxon>
        <taxon>Chitinophagia</taxon>
        <taxon>Chitinophagales</taxon>
        <taxon>Chitinophagaceae</taxon>
        <taxon>Chitinophaga</taxon>
    </lineage>
</organism>
<proteinExistence type="predicted"/>
<evidence type="ECO:0000256" key="1">
    <source>
        <dbReference type="ARBA" id="ARBA00004370"/>
    </source>
</evidence>
<comment type="caution">
    <text evidence="7">The sequence shown here is derived from an EMBL/GenBank/DDBJ whole genome shotgun (WGS) entry which is preliminary data.</text>
</comment>
<keyword evidence="8" id="KW-1185">Reference proteome</keyword>
<evidence type="ECO:0000256" key="4">
    <source>
        <dbReference type="ARBA" id="ARBA00023136"/>
    </source>
</evidence>
<dbReference type="GO" id="GO:0008610">
    <property type="term" value="P:lipid biosynthetic process"/>
    <property type="evidence" value="ECO:0007669"/>
    <property type="project" value="InterPro"/>
</dbReference>
<gene>
    <name evidence="7" type="ORF">DCC81_07940</name>
</gene>
<dbReference type="OrthoDB" id="9770329at2"/>
<accession>A0A2T7BNW7</accession>